<evidence type="ECO:0000259" key="1">
    <source>
        <dbReference type="Pfam" id="PF02627"/>
    </source>
</evidence>
<reference evidence="2 3" key="1">
    <citation type="submission" date="2019-08" db="EMBL/GenBank/DDBJ databases">
        <title>Bacterial whole genome sequence for Glaciihabitans sp. CHu50b-6-2.</title>
        <authorList>
            <person name="Jin L."/>
        </authorList>
    </citation>
    <scope>NUCLEOTIDE SEQUENCE [LARGE SCALE GENOMIC DNA]</scope>
    <source>
        <strain evidence="2 3">CHu50b-6-2</strain>
    </source>
</reference>
<dbReference type="PANTHER" id="PTHR33930:SF2">
    <property type="entry name" value="BLR3452 PROTEIN"/>
    <property type="match status" value="1"/>
</dbReference>
<keyword evidence="3" id="KW-1185">Reference proteome</keyword>
<accession>A0A5C8UNZ7</accession>
<gene>
    <name evidence="2" type="ORF">FVP33_12540</name>
</gene>
<dbReference type="RefSeq" id="WP_147783996.1">
    <property type="nucleotide sequence ID" value="NZ_VRMG01000008.1"/>
</dbReference>
<comment type="caution">
    <text evidence="2">The sequence shown here is derived from an EMBL/GenBank/DDBJ whole genome shotgun (WGS) entry which is preliminary data.</text>
</comment>
<dbReference type="Pfam" id="PF02627">
    <property type="entry name" value="CMD"/>
    <property type="match status" value="2"/>
</dbReference>
<feature type="domain" description="Carboxymuconolactone decarboxylase-like" evidence="1">
    <location>
        <begin position="37"/>
        <end position="105"/>
    </location>
</feature>
<evidence type="ECO:0000313" key="3">
    <source>
        <dbReference type="Proteomes" id="UP000321379"/>
    </source>
</evidence>
<dbReference type="InterPro" id="IPR003779">
    <property type="entry name" value="CMD-like"/>
</dbReference>
<organism evidence="2 3">
    <name type="scientific">Lacisediminihabitans profunda</name>
    <dbReference type="NCBI Taxonomy" id="2594790"/>
    <lineage>
        <taxon>Bacteria</taxon>
        <taxon>Bacillati</taxon>
        <taxon>Actinomycetota</taxon>
        <taxon>Actinomycetes</taxon>
        <taxon>Micrococcales</taxon>
        <taxon>Microbacteriaceae</taxon>
        <taxon>Lacisediminihabitans</taxon>
    </lineage>
</organism>
<dbReference type="SUPFAM" id="SSF69118">
    <property type="entry name" value="AhpD-like"/>
    <property type="match status" value="1"/>
</dbReference>
<dbReference type="Gene3D" id="1.20.1290.10">
    <property type="entry name" value="AhpD-like"/>
    <property type="match status" value="2"/>
</dbReference>
<feature type="domain" description="Carboxymuconolactone decarboxylase-like" evidence="1">
    <location>
        <begin position="164"/>
        <end position="245"/>
    </location>
</feature>
<sequence length="257" mass="28797">MTVTESLSARQEEIKAEFIAARGSWGDPWQTVLKIDPEFVAAYLHLYMVPWKKNYLSPKFKELCYLSVSAAATHLYVPGIHAHITAALDLGATPHEIIEVLELASTLGIHTMNIGVPLLVEVLEELGRTGPSPLKEYQERLKAEFTEVRGYWHDFWNEMLELDPEMFGAYTEFSSVPWKTGTLSPAEKELIYISYDIAATHLYVPGTKLHIRNALNHGATVEQILEVMEISSVLGIHAVTTAVPILAKELAERDIQL</sequence>
<name>A0A5C8UNZ7_9MICO</name>
<dbReference type="Proteomes" id="UP000321379">
    <property type="component" value="Unassembled WGS sequence"/>
</dbReference>
<dbReference type="GO" id="GO:0051920">
    <property type="term" value="F:peroxiredoxin activity"/>
    <property type="evidence" value="ECO:0007669"/>
    <property type="project" value="InterPro"/>
</dbReference>
<proteinExistence type="predicted"/>
<evidence type="ECO:0000313" key="2">
    <source>
        <dbReference type="EMBL" id="TXN29953.1"/>
    </source>
</evidence>
<protein>
    <submittedName>
        <fullName evidence="2">Gamma-carboxymuconolactone decarboxylase</fullName>
    </submittedName>
</protein>
<dbReference type="PANTHER" id="PTHR33930">
    <property type="entry name" value="ALKYL HYDROPEROXIDE REDUCTASE AHPD"/>
    <property type="match status" value="1"/>
</dbReference>
<dbReference type="AlphaFoldDB" id="A0A5C8UNZ7"/>
<dbReference type="EMBL" id="VRMG01000008">
    <property type="protein sequence ID" value="TXN29953.1"/>
    <property type="molecule type" value="Genomic_DNA"/>
</dbReference>
<dbReference type="InterPro" id="IPR029032">
    <property type="entry name" value="AhpD-like"/>
</dbReference>